<dbReference type="PROSITE" id="PS51898">
    <property type="entry name" value="TYR_RECOMBINASE"/>
    <property type="match status" value="1"/>
</dbReference>
<dbReference type="InterPro" id="IPR010998">
    <property type="entry name" value="Integrase_recombinase_N"/>
</dbReference>
<dbReference type="Gene3D" id="1.10.443.10">
    <property type="entry name" value="Intergrase catalytic core"/>
    <property type="match status" value="1"/>
</dbReference>
<dbReference type="Pfam" id="PF13356">
    <property type="entry name" value="Arm-DNA-bind_3"/>
    <property type="match status" value="1"/>
</dbReference>
<sequence length="410" mass="46954">MSLTAKAVDQAQSTGKQRKLYDGDGLYLIISPTGYKSWRYKYHINKKEKSLTIGKYPTIGLKKARELRNDAYLKLQGGVDPAQDKQNKKQDLLKKLDKGKTFKEVTIEWINFKKLPNTKRNWKPETARLNLKALDINVFSIFGDKKIHLVTTHDIDQVIATLQERGAIEVANRTLKKIEAVFRFGIYKKWCAENPALGRGEFLETRKVKHHKHLLEKDVGAFLRDLDNYAGNFVCKSALAFVVVTYLRTKEVRKAKWEEIDFKNNQWNIPADRMKMGISQTVPLCTQAIEILESVKAITGNSQYIFASLTAMSKPISENGMLSVLYNMGYKGKTTVHGFRGTFSTIANESLRFRRDVIEASLGHKVDDPVREAYCHATYLEERTKNMQLYADYLDNLRTGADIIPFKERA</sequence>
<dbReference type="EMBL" id="DRMS01000459">
    <property type="protein sequence ID" value="HFC93542.1"/>
    <property type="molecule type" value="Genomic_DNA"/>
</dbReference>
<keyword evidence="3 5" id="KW-0238">DNA-binding</keyword>
<dbReference type="GO" id="GO:0015074">
    <property type="term" value="P:DNA integration"/>
    <property type="evidence" value="ECO:0007669"/>
    <property type="project" value="UniProtKB-KW"/>
</dbReference>
<gene>
    <name evidence="8" type="ORF">ENJ51_12105</name>
</gene>
<organism evidence="8">
    <name type="scientific">Leucothrix mucor</name>
    <dbReference type="NCBI Taxonomy" id="45248"/>
    <lineage>
        <taxon>Bacteria</taxon>
        <taxon>Pseudomonadati</taxon>
        <taxon>Pseudomonadota</taxon>
        <taxon>Gammaproteobacteria</taxon>
        <taxon>Thiotrichales</taxon>
        <taxon>Thiotrichaceae</taxon>
        <taxon>Leucothrix</taxon>
    </lineage>
</organism>
<proteinExistence type="inferred from homology"/>
<dbReference type="InterPro" id="IPR038488">
    <property type="entry name" value="Integrase_DNA-bd_sf"/>
</dbReference>
<dbReference type="CDD" id="cd00801">
    <property type="entry name" value="INT_P4_C"/>
    <property type="match status" value="1"/>
</dbReference>
<dbReference type="AlphaFoldDB" id="A0A7V2T2N7"/>
<dbReference type="Pfam" id="PF00589">
    <property type="entry name" value="Phage_integrase"/>
    <property type="match status" value="1"/>
</dbReference>
<dbReference type="PANTHER" id="PTHR30629:SF2">
    <property type="entry name" value="PROPHAGE INTEGRASE INTS-RELATED"/>
    <property type="match status" value="1"/>
</dbReference>
<dbReference type="Pfam" id="PF22022">
    <property type="entry name" value="Phage_int_M"/>
    <property type="match status" value="1"/>
</dbReference>
<evidence type="ECO:0000256" key="1">
    <source>
        <dbReference type="ARBA" id="ARBA00008857"/>
    </source>
</evidence>
<keyword evidence="4" id="KW-0233">DNA recombination</keyword>
<dbReference type="SUPFAM" id="SSF56349">
    <property type="entry name" value="DNA breaking-rejoining enzymes"/>
    <property type="match status" value="1"/>
</dbReference>
<evidence type="ECO:0000256" key="5">
    <source>
        <dbReference type="PROSITE-ProRule" id="PRU01248"/>
    </source>
</evidence>
<feature type="domain" description="Tyr recombinase" evidence="6">
    <location>
        <begin position="209"/>
        <end position="387"/>
    </location>
</feature>
<keyword evidence="2" id="KW-0229">DNA integration</keyword>
<dbReference type="InterPro" id="IPR011010">
    <property type="entry name" value="DNA_brk_join_enz"/>
</dbReference>
<dbReference type="PANTHER" id="PTHR30629">
    <property type="entry name" value="PROPHAGE INTEGRASE"/>
    <property type="match status" value="1"/>
</dbReference>
<dbReference type="Proteomes" id="UP000885750">
    <property type="component" value="Unassembled WGS sequence"/>
</dbReference>
<dbReference type="PROSITE" id="PS51900">
    <property type="entry name" value="CB"/>
    <property type="match status" value="1"/>
</dbReference>
<evidence type="ECO:0000256" key="4">
    <source>
        <dbReference type="ARBA" id="ARBA00023172"/>
    </source>
</evidence>
<dbReference type="InterPro" id="IPR002104">
    <property type="entry name" value="Integrase_catalytic"/>
</dbReference>
<evidence type="ECO:0000259" key="7">
    <source>
        <dbReference type="PROSITE" id="PS51900"/>
    </source>
</evidence>
<accession>A0A7V2T2N7</accession>
<dbReference type="GO" id="GO:0006310">
    <property type="term" value="P:DNA recombination"/>
    <property type="evidence" value="ECO:0007669"/>
    <property type="project" value="UniProtKB-KW"/>
</dbReference>
<dbReference type="InterPro" id="IPR044068">
    <property type="entry name" value="CB"/>
</dbReference>
<dbReference type="InterPro" id="IPR025166">
    <property type="entry name" value="Integrase_DNA_bind_dom"/>
</dbReference>
<dbReference type="GO" id="GO:0003677">
    <property type="term" value="F:DNA binding"/>
    <property type="evidence" value="ECO:0007669"/>
    <property type="project" value="UniProtKB-UniRule"/>
</dbReference>
<dbReference type="Gene3D" id="1.10.150.130">
    <property type="match status" value="1"/>
</dbReference>
<dbReference type="InterPro" id="IPR013762">
    <property type="entry name" value="Integrase-like_cat_sf"/>
</dbReference>
<comment type="similarity">
    <text evidence="1">Belongs to the 'phage' integrase family.</text>
</comment>
<evidence type="ECO:0000256" key="3">
    <source>
        <dbReference type="ARBA" id="ARBA00023125"/>
    </source>
</evidence>
<feature type="domain" description="Core-binding (CB)" evidence="7">
    <location>
        <begin position="100"/>
        <end position="186"/>
    </location>
</feature>
<evidence type="ECO:0000313" key="8">
    <source>
        <dbReference type="EMBL" id="HFC93542.1"/>
    </source>
</evidence>
<name>A0A7V2T2N7_LEUMU</name>
<protein>
    <submittedName>
        <fullName evidence="8">DUF4102 domain-containing protein</fullName>
    </submittedName>
</protein>
<reference evidence="8" key="1">
    <citation type="journal article" date="2020" name="mSystems">
        <title>Genome- and Community-Level Interaction Insights into Carbon Utilization and Element Cycling Functions of Hydrothermarchaeota in Hydrothermal Sediment.</title>
        <authorList>
            <person name="Zhou Z."/>
            <person name="Liu Y."/>
            <person name="Xu W."/>
            <person name="Pan J."/>
            <person name="Luo Z.H."/>
            <person name="Li M."/>
        </authorList>
    </citation>
    <scope>NUCLEOTIDE SEQUENCE [LARGE SCALE GENOMIC DNA]</scope>
    <source>
        <strain evidence="8">HyVt-493</strain>
    </source>
</reference>
<evidence type="ECO:0000259" key="6">
    <source>
        <dbReference type="PROSITE" id="PS51898"/>
    </source>
</evidence>
<dbReference type="InterPro" id="IPR050808">
    <property type="entry name" value="Phage_Integrase"/>
</dbReference>
<comment type="caution">
    <text evidence="8">The sequence shown here is derived from an EMBL/GenBank/DDBJ whole genome shotgun (WGS) entry which is preliminary data.</text>
</comment>
<dbReference type="InterPro" id="IPR053876">
    <property type="entry name" value="Phage_int_M"/>
</dbReference>
<dbReference type="Gene3D" id="3.30.160.390">
    <property type="entry name" value="Integrase, DNA-binding domain"/>
    <property type="match status" value="1"/>
</dbReference>
<evidence type="ECO:0000256" key="2">
    <source>
        <dbReference type="ARBA" id="ARBA00022908"/>
    </source>
</evidence>